<evidence type="ECO:0000313" key="3">
    <source>
        <dbReference type="Proteomes" id="UP001341281"/>
    </source>
</evidence>
<protein>
    <recommendedName>
        <fullName evidence="1">Aminotransferase-like plant mobile domain-containing protein</fullName>
    </recommendedName>
</protein>
<proteinExistence type="predicted"/>
<gene>
    <name evidence="2" type="ORF">U9M48_009574</name>
</gene>
<dbReference type="InterPro" id="IPR044824">
    <property type="entry name" value="MAIN-like"/>
</dbReference>
<dbReference type="AlphaFoldDB" id="A0AAQ3SRS1"/>
<evidence type="ECO:0000259" key="1">
    <source>
        <dbReference type="Pfam" id="PF10536"/>
    </source>
</evidence>
<dbReference type="InterPro" id="IPR019557">
    <property type="entry name" value="AminoTfrase-like_pln_mobile"/>
</dbReference>
<feature type="domain" description="Aminotransferase-like plant mobile" evidence="1">
    <location>
        <begin position="1"/>
        <end position="347"/>
    </location>
</feature>
<reference evidence="2 3" key="1">
    <citation type="submission" date="2024-02" db="EMBL/GenBank/DDBJ databases">
        <title>High-quality chromosome-scale genome assembly of Pensacola bahiagrass (Paspalum notatum Flugge var. saurae).</title>
        <authorList>
            <person name="Vega J.M."/>
            <person name="Podio M."/>
            <person name="Orjuela J."/>
            <person name="Siena L.A."/>
            <person name="Pessino S.C."/>
            <person name="Combes M.C."/>
            <person name="Mariac C."/>
            <person name="Albertini E."/>
            <person name="Pupilli F."/>
            <person name="Ortiz J.P.A."/>
            <person name="Leblanc O."/>
        </authorList>
    </citation>
    <scope>NUCLEOTIDE SEQUENCE [LARGE SCALE GENOMIC DNA]</scope>
    <source>
        <strain evidence="2">R1</strain>
        <tissue evidence="2">Leaf</tissue>
    </source>
</reference>
<keyword evidence="3" id="KW-1185">Reference proteome</keyword>
<organism evidence="2 3">
    <name type="scientific">Paspalum notatum var. saurae</name>
    <dbReference type="NCBI Taxonomy" id="547442"/>
    <lineage>
        <taxon>Eukaryota</taxon>
        <taxon>Viridiplantae</taxon>
        <taxon>Streptophyta</taxon>
        <taxon>Embryophyta</taxon>
        <taxon>Tracheophyta</taxon>
        <taxon>Spermatophyta</taxon>
        <taxon>Magnoliopsida</taxon>
        <taxon>Liliopsida</taxon>
        <taxon>Poales</taxon>
        <taxon>Poaceae</taxon>
        <taxon>PACMAD clade</taxon>
        <taxon>Panicoideae</taxon>
        <taxon>Andropogonodae</taxon>
        <taxon>Paspaleae</taxon>
        <taxon>Paspalinae</taxon>
        <taxon>Paspalum</taxon>
    </lineage>
</organism>
<dbReference type="Proteomes" id="UP001341281">
    <property type="component" value="Chromosome 02"/>
</dbReference>
<dbReference type="PANTHER" id="PTHR46033:SF78">
    <property type="entry name" value="OS06G0232700 PROTEIN"/>
    <property type="match status" value="1"/>
</dbReference>
<dbReference type="GO" id="GO:0010073">
    <property type="term" value="P:meristem maintenance"/>
    <property type="evidence" value="ECO:0007669"/>
    <property type="project" value="InterPro"/>
</dbReference>
<dbReference type="Pfam" id="PF10536">
    <property type="entry name" value="PMD"/>
    <property type="match status" value="1"/>
</dbReference>
<dbReference type="PANTHER" id="PTHR46033">
    <property type="entry name" value="PROTEIN MAIN-LIKE 2"/>
    <property type="match status" value="1"/>
</dbReference>
<name>A0AAQ3SRS1_PASNO</name>
<accession>A0AAQ3SRS1</accession>
<evidence type="ECO:0000313" key="2">
    <source>
        <dbReference type="EMBL" id="WVZ59431.1"/>
    </source>
</evidence>
<dbReference type="EMBL" id="CP144746">
    <property type="protein sequence ID" value="WVZ59431.1"/>
    <property type="molecule type" value="Genomic_DNA"/>
</dbReference>
<sequence length="376" mass="43419">MTPTLQDVSYLLGLPIAGEAVGPRVIGRTWMEDLEVRFAAFDCLDHLGALEAHPSTRGPSKKWLLQFQIRCLTYLATNLHPDADDESVSRSFEAYLLWLFGFIMFKNGHGNTVDKILMPYAREIADADDDQVPTWSWGSAVLAATYRGLCDACIKDDDRARFQGCALLRQLWSYERLAVGRPIVDHRPYELQYYGDLEDDRPTMGTLWVCPREQARRTYTNFVAELDRLKADDVVWEPYSPQTVVTRAPYGLSSWCTSNSGLWLTKTYLVYDIYVEAHCPDRVMRQFGYQQPFPVLRALDRISRGDHRYFTIHKILDLKSKDEADEDVFEPIGDHTDEWYQHFLTWYQARARIRITYAETRRGGTRGNVDGYICPP</sequence>